<sequence length="83" mass="9549">MDFTNFCVDEGFWSDAGQMERNGAVMNVPIRYLQALTQVERKRTQRAEHGRCSKQKEEDGDASELKILKGDLPHFETETIKTD</sequence>
<comment type="caution">
    <text evidence="2">The sequence shown here is derived from an EMBL/GenBank/DDBJ whole genome shotgun (WGS) entry which is preliminary data.</text>
</comment>
<gene>
    <name evidence="2" type="ORF">AVEN_64937_1</name>
</gene>
<accession>A0A4Y2PHE4</accession>
<reference evidence="2 3" key="1">
    <citation type="journal article" date="2019" name="Sci. Rep.">
        <title>Orb-weaving spider Araneus ventricosus genome elucidates the spidroin gene catalogue.</title>
        <authorList>
            <person name="Kono N."/>
            <person name="Nakamura H."/>
            <person name="Ohtoshi R."/>
            <person name="Moran D.A.P."/>
            <person name="Shinohara A."/>
            <person name="Yoshida Y."/>
            <person name="Fujiwara M."/>
            <person name="Mori M."/>
            <person name="Tomita M."/>
            <person name="Arakawa K."/>
        </authorList>
    </citation>
    <scope>NUCLEOTIDE SEQUENCE [LARGE SCALE GENOMIC DNA]</scope>
</reference>
<protein>
    <submittedName>
        <fullName evidence="2">Uncharacterized protein</fullName>
    </submittedName>
</protein>
<feature type="region of interest" description="Disordered" evidence="1">
    <location>
        <begin position="43"/>
        <end position="68"/>
    </location>
</feature>
<evidence type="ECO:0000256" key="1">
    <source>
        <dbReference type="SAM" id="MobiDB-lite"/>
    </source>
</evidence>
<evidence type="ECO:0000313" key="3">
    <source>
        <dbReference type="Proteomes" id="UP000499080"/>
    </source>
</evidence>
<name>A0A4Y2PHE4_ARAVE</name>
<proteinExistence type="predicted"/>
<dbReference type="EMBL" id="BGPR01011455">
    <property type="protein sequence ID" value="GBN51408.1"/>
    <property type="molecule type" value="Genomic_DNA"/>
</dbReference>
<dbReference type="Proteomes" id="UP000499080">
    <property type="component" value="Unassembled WGS sequence"/>
</dbReference>
<dbReference type="AlphaFoldDB" id="A0A4Y2PHE4"/>
<organism evidence="2 3">
    <name type="scientific">Araneus ventricosus</name>
    <name type="common">Orbweaver spider</name>
    <name type="synonym">Epeira ventricosa</name>
    <dbReference type="NCBI Taxonomy" id="182803"/>
    <lineage>
        <taxon>Eukaryota</taxon>
        <taxon>Metazoa</taxon>
        <taxon>Ecdysozoa</taxon>
        <taxon>Arthropoda</taxon>
        <taxon>Chelicerata</taxon>
        <taxon>Arachnida</taxon>
        <taxon>Araneae</taxon>
        <taxon>Araneomorphae</taxon>
        <taxon>Entelegynae</taxon>
        <taxon>Araneoidea</taxon>
        <taxon>Araneidae</taxon>
        <taxon>Araneus</taxon>
    </lineage>
</organism>
<keyword evidence="3" id="KW-1185">Reference proteome</keyword>
<evidence type="ECO:0000313" key="2">
    <source>
        <dbReference type="EMBL" id="GBN51408.1"/>
    </source>
</evidence>